<dbReference type="Pfam" id="PF01058">
    <property type="entry name" value="Oxidored_q6"/>
    <property type="match status" value="1"/>
</dbReference>
<organism evidence="3 4">
    <name type="scientific">Adlercreutzia equolifaciens subsp. celatus</name>
    <dbReference type="NCBI Taxonomy" id="394340"/>
    <lineage>
        <taxon>Bacteria</taxon>
        <taxon>Bacillati</taxon>
        <taxon>Actinomycetota</taxon>
        <taxon>Coriobacteriia</taxon>
        <taxon>Eggerthellales</taxon>
        <taxon>Eggerthellaceae</taxon>
        <taxon>Adlercreutzia</taxon>
    </lineage>
</organism>
<dbReference type="InterPro" id="IPR037024">
    <property type="entry name" value="NiFe_Hase_small_N_sf"/>
</dbReference>
<feature type="domain" description="NADH:ubiquinone oxidoreductase-like 20kDa subunit" evidence="2">
    <location>
        <begin position="24"/>
        <end position="159"/>
    </location>
</feature>
<evidence type="ECO:0000313" key="4">
    <source>
        <dbReference type="Proteomes" id="UP000253805"/>
    </source>
</evidence>
<dbReference type="GO" id="GO:0016491">
    <property type="term" value="F:oxidoreductase activity"/>
    <property type="evidence" value="ECO:0007669"/>
    <property type="project" value="UniProtKB-KW"/>
</dbReference>
<dbReference type="GO" id="GO:0051536">
    <property type="term" value="F:iron-sulfur cluster binding"/>
    <property type="evidence" value="ECO:0007669"/>
    <property type="project" value="InterPro"/>
</dbReference>
<sequence length="262" mass="27473">MSENLSPTAERRAPRVVVIGLASCFGCQINITNIERHLMDVLGQIDLGYWQLTSSVPMPDEFDVAVIEGAVTTEEAAETVRRARERAGSVIAIGSCAVTGGIPGMASGDLAGHVESVYGDAAPDACGDLLAPRPVSDVIDVDAEVRCCPIDPFEFVRVLDGVLYGSNRLPATSALCGECSRNEKGCFYKQGVMCLGLVTRAGCGAKCPALGRPCNGCAGLSPDSNVEAARYVVGKRGLEVARFNDALEMFNAVAINAAQGEE</sequence>
<keyword evidence="1" id="KW-0560">Oxidoreductase</keyword>
<dbReference type="PANTHER" id="PTHR42845">
    <property type="entry name" value="COENZYME F420-REDUCING HYDROGENASE, GAMMA SUBUNIT"/>
    <property type="match status" value="1"/>
</dbReference>
<dbReference type="EMBL" id="PPUT01000034">
    <property type="protein sequence ID" value="RDC42035.1"/>
    <property type="molecule type" value="Genomic_DNA"/>
</dbReference>
<gene>
    <name evidence="3" type="ORF">C1850_10470</name>
</gene>
<dbReference type="PANTHER" id="PTHR42845:SF3">
    <property type="entry name" value="CYTOSOLIC NIFE-HYDROGENASE, DELTA SUBUNIT"/>
    <property type="match status" value="1"/>
</dbReference>
<dbReference type="Gene3D" id="3.40.50.700">
    <property type="entry name" value="NADH:ubiquinone oxidoreductase-like, 20kDa subunit"/>
    <property type="match status" value="1"/>
</dbReference>
<dbReference type="InterPro" id="IPR051349">
    <property type="entry name" value="Hydrogenase_assoc-protein"/>
</dbReference>
<dbReference type="AlphaFoldDB" id="A0A369NVF7"/>
<dbReference type="InterPro" id="IPR006137">
    <property type="entry name" value="NADH_UbQ_OxRdtase-like_20kDa"/>
</dbReference>
<dbReference type="Proteomes" id="UP000253805">
    <property type="component" value="Unassembled WGS sequence"/>
</dbReference>
<protein>
    <submittedName>
        <fullName evidence="3">NADH:ubiquinone oxidoreductase</fullName>
    </submittedName>
</protein>
<name>A0A369NVF7_9ACTN</name>
<evidence type="ECO:0000259" key="2">
    <source>
        <dbReference type="Pfam" id="PF01058"/>
    </source>
</evidence>
<keyword evidence="3" id="KW-0830">Ubiquinone</keyword>
<reference evidence="3 4" key="1">
    <citation type="journal article" date="2018" name="Elife">
        <title>Discovery and characterization of a prevalent human gut bacterial enzyme sufficient for the inactivation of a family of plant toxins.</title>
        <authorList>
            <person name="Koppel N."/>
            <person name="Bisanz J.E."/>
            <person name="Pandelia M.E."/>
            <person name="Turnbaugh P.J."/>
            <person name="Balskus E.P."/>
        </authorList>
    </citation>
    <scope>NUCLEOTIDE SEQUENCE [LARGE SCALE GENOMIC DNA]</scope>
    <source>
        <strain evidence="3 4">OB21 GAM 11</strain>
    </source>
</reference>
<evidence type="ECO:0000313" key="3">
    <source>
        <dbReference type="EMBL" id="RDC42035.1"/>
    </source>
</evidence>
<proteinExistence type="predicted"/>
<dbReference type="RefSeq" id="WP_114549645.1">
    <property type="nucleotide sequence ID" value="NZ_CAKXPL010000145.1"/>
</dbReference>
<comment type="caution">
    <text evidence="3">The sequence shown here is derived from an EMBL/GenBank/DDBJ whole genome shotgun (WGS) entry which is preliminary data.</text>
</comment>
<accession>A0A369NVF7</accession>
<evidence type="ECO:0000256" key="1">
    <source>
        <dbReference type="ARBA" id="ARBA00023002"/>
    </source>
</evidence>
<dbReference type="SUPFAM" id="SSF56770">
    <property type="entry name" value="HydA/Nqo6-like"/>
    <property type="match status" value="1"/>
</dbReference>